<dbReference type="KEGG" id="spon:HME9304_03025"/>
<organism evidence="1 2">
    <name type="scientific">Flagellimonas maritima</name>
    <dbReference type="NCBI Taxonomy" id="1383885"/>
    <lineage>
        <taxon>Bacteria</taxon>
        <taxon>Pseudomonadati</taxon>
        <taxon>Bacteroidota</taxon>
        <taxon>Flavobacteriia</taxon>
        <taxon>Flavobacteriales</taxon>
        <taxon>Flavobacteriaceae</taxon>
        <taxon>Flagellimonas</taxon>
    </lineage>
</organism>
<dbReference type="RefSeq" id="WP_112379329.1">
    <property type="nucleotide sequence ID" value="NZ_CP030104.1"/>
</dbReference>
<proteinExistence type="predicted"/>
<dbReference type="PROSITE" id="PS51257">
    <property type="entry name" value="PROKAR_LIPOPROTEIN"/>
    <property type="match status" value="1"/>
</dbReference>
<dbReference type="Proteomes" id="UP000248536">
    <property type="component" value="Chromosome"/>
</dbReference>
<evidence type="ECO:0008006" key="3">
    <source>
        <dbReference type="Google" id="ProtNLM"/>
    </source>
</evidence>
<protein>
    <recommendedName>
        <fullName evidence="3">Phosphopeptide-binding protein</fullName>
    </recommendedName>
</protein>
<keyword evidence="2" id="KW-1185">Reference proteome</keyword>
<gene>
    <name evidence="1" type="ORF">HME9304_03025</name>
</gene>
<evidence type="ECO:0000313" key="1">
    <source>
        <dbReference type="EMBL" id="AWX45993.1"/>
    </source>
</evidence>
<reference evidence="1 2" key="1">
    <citation type="submission" date="2018-06" db="EMBL/GenBank/DDBJ databases">
        <title>Spongiibacterium sp. HME9304 Genome sequencing and assembly.</title>
        <authorList>
            <person name="Kang H."/>
            <person name="Kim H."/>
            <person name="Joh K."/>
        </authorList>
    </citation>
    <scope>NUCLEOTIDE SEQUENCE [LARGE SCALE GENOMIC DNA]</scope>
    <source>
        <strain evidence="1 2">HME9304</strain>
    </source>
</reference>
<sequence length="274" mass="30111">MKMNTPQIFAMLLLFAATISCKQQKKDTVDKKAAEQSLKVADETTNTSIELVKLEGSPAYEDATLELQSLSDGTIAKGGEAKFDFMVSDYELGAQTDGPNAELLANSGKGQHIHFILNNQPYSAHYEPTFSKEIPDGVHHLVAFLSRSYHESVKNENSMVVKKLEVGENPVDSNGLDMDAPTLIYSRPKGEYLGADTKRLLLDFFVLNTTLSEDGNKVRATINGEEFVITEWAPHIIIGLPMGEVIIQLELIDSQGNPIPGPFNKVVRTVTLKS</sequence>
<dbReference type="EMBL" id="CP030104">
    <property type="protein sequence ID" value="AWX45993.1"/>
    <property type="molecule type" value="Genomic_DNA"/>
</dbReference>
<name>A0A2Z4LWE5_9FLAO</name>
<dbReference type="AlphaFoldDB" id="A0A2Z4LWE5"/>
<accession>A0A2Z4LWE5</accession>
<evidence type="ECO:0000313" key="2">
    <source>
        <dbReference type="Proteomes" id="UP000248536"/>
    </source>
</evidence>
<dbReference type="OrthoDB" id="647046at2"/>